<dbReference type="OrthoDB" id="1303839at2759"/>
<sequence length="92" mass="11071">MEYLECKFNIALNKVDVEGHRQCHTLHWDDIDEIEMHVAEMRMLRWICKHTRSDKIRNEVIREKVRVTSVADKMREARLKWFGHVIRGALTP</sequence>
<evidence type="ECO:0008006" key="3">
    <source>
        <dbReference type="Google" id="ProtNLM"/>
    </source>
</evidence>
<name>A0A9J5XY85_SOLCO</name>
<dbReference type="Proteomes" id="UP000824120">
    <property type="component" value="Chromosome 8"/>
</dbReference>
<protein>
    <recommendedName>
        <fullName evidence="3">Reverse transcriptase</fullName>
    </recommendedName>
</protein>
<proteinExistence type="predicted"/>
<reference evidence="1 2" key="1">
    <citation type="submission" date="2020-09" db="EMBL/GenBank/DDBJ databases">
        <title>De no assembly of potato wild relative species, Solanum commersonii.</title>
        <authorList>
            <person name="Cho K."/>
        </authorList>
    </citation>
    <scope>NUCLEOTIDE SEQUENCE [LARGE SCALE GENOMIC DNA]</scope>
    <source>
        <strain evidence="1">LZ3.2</strain>
        <tissue evidence="1">Leaf</tissue>
    </source>
</reference>
<accession>A0A9J5XY85</accession>
<organism evidence="1 2">
    <name type="scientific">Solanum commersonii</name>
    <name type="common">Commerson's wild potato</name>
    <name type="synonym">Commerson's nightshade</name>
    <dbReference type="NCBI Taxonomy" id="4109"/>
    <lineage>
        <taxon>Eukaryota</taxon>
        <taxon>Viridiplantae</taxon>
        <taxon>Streptophyta</taxon>
        <taxon>Embryophyta</taxon>
        <taxon>Tracheophyta</taxon>
        <taxon>Spermatophyta</taxon>
        <taxon>Magnoliopsida</taxon>
        <taxon>eudicotyledons</taxon>
        <taxon>Gunneridae</taxon>
        <taxon>Pentapetalae</taxon>
        <taxon>asterids</taxon>
        <taxon>lamiids</taxon>
        <taxon>Solanales</taxon>
        <taxon>Solanaceae</taxon>
        <taxon>Solanoideae</taxon>
        <taxon>Solaneae</taxon>
        <taxon>Solanum</taxon>
    </lineage>
</organism>
<dbReference type="EMBL" id="JACXVP010000008">
    <property type="protein sequence ID" value="KAG5593315.1"/>
    <property type="molecule type" value="Genomic_DNA"/>
</dbReference>
<dbReference type="AlphaFoldDB" id="A0A9J5XY85"/>
<comment type="caution">
    <text evidence="1">The sequence shown here is derived from an EMBL/GenBank/DDBJ whole genome shotgun (WGS) entry which is preliminary data.</text>
</comment>
<evidence type="ECO:0000313" key="2">
    <source>
        <dbReference type="Proteomes" id="UP000824120"/>
    </source>
</evidence>
<evidence type="ECO:0000313" key="1">
    <source>
        <dbReference type="EMBL" id="KAG5593315.1"/>
    </source>
</evidence>
<keyword evidence="2" id="KW-1185">Reference proteome</keyword>
<dbReference type="PANTHER" id="PTHR46238:SF8">
    <property type="entry name" value="ENDONUCLEASE_EXONUCLEASE_PHOSPHATASE DOMAIN-CONTAINING PROTEIN"/>
    <property type="match status" value="1"/>
</dbReference>
<gene>
    <name evidence="1" type="ORF">H5410_043829</name>
</gene>
<dbReference type="PANTHER" id="PTHR46238">
    <property type="entry name" value="REVERSE TRANSCRIPTASE DOMAIN-CONTAINING PROTEIN"/>
    <property type="match status" value="1"/>
</dbReference>